<organism evidence="6 7">
    <name type="scientific">Monoraphidium neglectum</name>
    <dbReference type="NCBI Taxonomy" id="145388"/>
    <lineage>
        <taxon>Eukaryota</taxon>
        <taxon>Viridiplantae</taxon>
        <taxon>Chlorophyta</taxon>
        <taxon>core chlorophytes</taxon>
        <taxon>Chlorophyceae</taxon>
        <taxon>CS clade</taxon>
        <taxon>Sphaeropleales</taxon>
        <taxon>Selenastraceae</taxon>
        <taxon>Monoraphidium</taxon>
    </lineage>
</organism>
<feature type="compositionally biased region" description="Low complexity" evidence="4">
    <location>
        <begin position="252"/>
        <end position="263"/>
    </location>
</feature>
<evidence type="ECO:0000313" key="6">
    <source>
        <dbReference type="EMBL" id="KIZ04480.1"/>
    </source>
</evidence>
<comment type="similarity">
    <text evidence="3">Belongs to the patatin family.</text>
</comment>
<evidence type="ECO:0000259" key="5">
    <source>
        <dbReference type="PROSITE" id="PS51635"/>
    </source>
</evidence>
<dbReference type="GeneID" id="25736359"/>
<keyword evidence="3" id="KW-0378">Hydrolase</keyword>
<dbReference type="EC" id="3.1.1.-" evidence="3"/>
<dbReference type="EMBL" id="KK100658">
    <property type="protein sequence ID" value="KIZ04480.1"/>
    <property type="molecule type" value="Genomic_DNA"/>
</dbReference>
<dbReference type="SUPFAM" id="SSF52151">
    <property type="entry name" value="FabD/lysophospholipase-like"/>
    <property type="match status" value="1"/>
</dbReference>
<dbReference type="RefSeq" id="XP_013903499.1">
    <property type="nucleotide sequence ID" value="XM_014048045.1"/>
</dbReference>
<feature type="domain" description="PNPLA" evidence="5">
    <location>
        <begin position="1"/>
        <end position="117"/>
    </location>
</feature>
<proteinExistence type="inferred from homology"/>
<comment type="function">
    <text evidence="3">Lipolytic acyl hydrolase (LAH).</text>
</comment>
<evidence type="ECO:0000313" key="7">
    <source>
        <dbReference type="Proteomes" id="UP000054498"/>
    </source>
</evidence>
<sequence>MGDTALVRIQSPMTRKEVEAMTVADLSLGELNLVDVETARRGVDAHGNKLWAPSMQLTLHDFYVWQVARATSAAPGFLPPAEVSPSDGLTKEDGSWPRPRTFVDGGLANNDPTWMGVGLMLMLWGARRQAQNEASRKGELPGAAPRPLTFVDTAVFSVGTGQSQTWGALHDGPSGGDPITGLLRALALLGDLVSLTMAVNGEDKQSILRLIYYGLLRLPEGQYMRIQLPFGDTAAPAPPTAPATIAEATVPAAAGPDAGPPDAVRGGTRDAGDAPAAKLGGAKGEAEVTGDNDDFLPPVELTPEELAALDKMDNPDPKVLAKYEEVGQKLVARNKKRIDWWVRCFLLGLDDPFDATARVP</sequence>
<evidence type="ECO:0000256" key="1">
    <source>
        <dbReference type="ARBA" id="ARBA00023098"/>
    </source>
</evidence>
<evidence type="ECO:0000256" key="4">
    <source>
        <dbReference type="SAM" id="MobiDB-lite"/>
    </source>
</evidence>
<gene>
    <name evidence="6" type="ORF">MNEG_3481</name>
</gene>
<dbReference type="Pfam" id="PF01734">
    <property type="entry name" value="Patatin"/>
    <property type="match status" value="1"/>
</dbReference>
<keyword evidence="3" id="KW-0442">Lipid degradation</keyword>
<dbReference type="PROSITE" id="PS51635">
    <property type="entry name" value="PNPLA"/>
    <property type="match status" value="1"/>
</dbReference>
<reference evidence="6 7" key="1">
    <citation type="journal article" date="2013" name="BMC Genomics">
        <title>Reconstruction of the lipid metabolism for the microalga Monoraphidium neglectum from its genome sequence reveals characteristics suitable for biofuel production.</title>
        <authorList>
            <person name="Bogen C."/>
            <person name="Al-Dilaimi A."/>
            <person name="Albersmeier A."/>
            <person name="Wichmann J."/>
            <person name="Grundmann M."/>
            <person name="Rupp O."/>
            <person name="Lauersen K.J."/>
            <person name="Blifernez-Klassen O."/>
            <person name="Kalinowski J."/>
            <person name="Goesmann A."/>
            <person name="Mussgnug J.H."/>
            <person name="Kruse O."/>
        </authorList>
    </citation>
    <scope>NUCLEOTIDE SEQUENCE [LARGE SCALE GENOMIC DNA]</scope>
    <source>
        <strain evidence="6 7">SAG 48.87</strain>
    </source>
</reference>
<dbReference type="Gene3D" id="3.40.1090.10">
    <property type="entry name" value="Cytosolic phospholipase A2 catalytic domain"/>
    <property type="match status" value="1"/>
</dbReference>
<dbReference type="InterPro" id="IPR002641">
    <property type="entry name" value="PNPLA_dom"/>
</dbReference>
<dbReference type="GO" id="GO:0016042">
    <property type="term" value="P:lipid catabolic process"/>
    <property type="evidence" value="ECO:0007669"/>
    <property type="project" value="UniProtKB-KW"/>
</dbReference>
<dbReference type="KEGG" id="mng:MNEG_3481"/>
<evidence type="ECO:0000256" key="2">
    <source>
        <dbReference type="PROSITE-ProRule" id="PRU01161"/>
    </source>
</evidence>
<keyword evidence="7" id="KW-1185">Reference proteome</keyword>
<dbReference type="GO" id="GO:0016787">
    <property type="term" value="F:hydrolase activity"/>
    <property type="evidence" value="ECO:0007669"/>
    <property type="project" value="UniProtKB-KW"/>
</dbReference>
<dbReference type="InterPro" id="IPR016035">
    <property type="entry name" value="Acyl_Trfase/lysoPLipase"/>
</dbReference>
<evidence type="ECO:0000256" key="3">
    <source>
        <dbReference type="RuleBase" id="RU361262"/>
    </source>
</evidence>
<dbReference type="Proteomes" id="UP000054498">
    <property type="component" value="Unassembled WGS sequence"/>
</dbReference>
<dbReference type="OrthoDB" id="545248at2759"/>
<feature type="region of interest" description="Disordered" evidence="4">
    <location>
        <begin position="78"/>
        <end position="98"/>
    </location>
</feature>
<comment type="caution">
    <text evidence="2">Lacks conserved residue(s) required for the propagation of feature annotation.</text>
</comment>
<keyword evidence="1 3" id="KW-0443">Lipid metabolism</keyword>
<feature type="region of interest" description="Disordered" evidence="4">
    <location>
        <begin position="252"/>
        <end position="297"/>
    </location>
</feature>
<comment type="domain">
    <text evidence="3">The nitrogen atoms of the two glycine residues in the GGXR motif define the oxyanion hole, and stabilize the oxyanion that forms during the nucleophilic attack by the catalytic serine during substrate cleavage.</text>
</comment>
<name>A0A0D2MP57_9CHLO</name>
<accession>A0A0D2MP57</accession>
<dbReference type="AlphaFoldDB" id="A0A0D2MP57"/>
<feature type="short sequence motif" description="DGA/G" evidence="2">
    <location>
        <begin position="104"/>
        <end position="106"/>
    </location>
</feature>
<protein>
    <recommendedName>
        <fullName evidence="3">Patatin</fullName>
        <ecNumber evidence="3">3.1.1.-</ecNumber>
    </recommendedName>
</protein>